<dbReference type="Gene3D" id="3.40.50.1110">
    <property type="entry name" value="SGNH hydrolase"/>
    <property type="match status" value="1"/>
</dbReference>
<keyword evidence="2" id="KW-0378">Hydrolase</keyword>
<dbReference type="PANTHER" id="PTHR45648:SF180">
    <property type="entry name" value="OS04G0561800 PROTEIN"/>
    <property type="match status" value="1"/>
</dbReference>
<evidence type="ECO:0000256" key="3">
    <source>
        <dbReference type="ARBA" id="ARBA00022963"/>
    </source>
</evidence>
<dbReference type="InterPro" id="IPR035669">
    <property type="entry name" value="SGNH_plant_lipase-like"/>
</dbReference>
<evidence type="ECO:0000313" key="5">
    <source>
        <dbReference type="EMBL" id="THU66617.1"/>
    </source>
</evidence>
<evidence type="ECO:0000256" key="4">
    <source>
        <dbReference type="SAM" id="SignalP"/>
    </source>
</evidence>
<reference evidence="5 6" key="1">
    <citation type="journal article" date="2019" name="Nat. Plants">
        <title>Genome sequencing of Musa balbisiana reveals subgenome evolution and function divergence in polyploid bananas.</title>
        <authorList>
            <person name="Yao X."/>
        </authorList>
    </citation>
    <scope>NUCLEOTIDE SEQUENCE [LARGE SCALE GENOMIC DNA]</scope>
    <source>
        <strain evidence="6">cv. DH-PKW</strain>
        <tissue evidence="5">Leaves</tissue>
    </source>
</reference>
<keyword evidence="6" id="KW-1185">Reference proteome</keyword>
<protein>
    <recommendedName>
        <fullName evidence="7">GDSL esterase/lipase</fullName>
    </recommendedName>
</protein>
<comment type="caution">
    <text evidence="5">The sequence shown here is derived from an EMBL/GenBank/DDBJ whole genome shotgun (WGS) entry which is preliminary data.</text>
</comment>
<dbReference type="STRING" id="52838.A0A4S8JWI8"/>
<evidence type="ECO:0000313" key="6">
    <source>
        <dbReference type="Proteomes" id="UP000317650"/>
    </source>
</evidence>
<feature type="signal peptide" evidence="4">
    <location>
        <begin position="1"/>
        <end position="38"/>
    </location>
</feature>
<dbReference type="Proteomes" id="UP000317650">
    <property type="component" value="Chromosome 5"/>
</dbReference>
<evidence type="ECO:0000256" key="1">
    <source>
        <dbReference type="ARBA" id="ARBA00008668"/>
    </source>
</evidence>
<keyword evidence="3" id="KW-0443">Lipid metabolism</keyword>
<dbReference type="InterPro" id="IPR051058">
    <property type="entry name" value="GDSL_Est/Lipase"/>
</dbReference>
<dbReference type="AlphaFoldDB" id="A0A4S8JWI8"/>
<dbReference type="PANTHER" id="PTHR45648">
    <property type="entry name" value="GDSL LIPASE/ACYLHYDROLASE FAMILY PROTEIN (AFU_ORTHOLOGUE AFUA_4G14700)"/>
    <property type="match status" value="1"/>
</dbReference>
<keyword evidence="3" id="KW-0442">Lipid degradation</keyword>
<keyword evidence="4" id="KW-0732">Signal</keyword>
<dbReference type="GO" id="GO:0016788">
    <property type="term" value="F:hydrolase activity, acting on ester bonds"/>
    <property type="evidence" value="ECO:0007669"/>
    <property type="project" value="InterPro"/>
</dbReference>
<dbReference type="EMBL" id="PYDT01000003">
    <property type="protein sequence ID" value="THU66617.1"/>
    <property type="molecule type" value="Genomic_DNA"/>
</dbReference>
<name>A0A4S8JWI8_MUSBA</name>
<evidence type="ECO:0000256" key="2">
    <source>
        <dbReference type="ARBA" id="ARBA00022801"/>
    </source>
</evidence>
<organism evidence="5 6">
    <name type="scientific">Musa balbisiana</name>
    <name type="common">Banana</name>
    <dbReference type="NCBI Taxonomy" id="52838"/>
    <lineage>
        <taxon>Eukaryota</taxon>
        <taxon>Viridiplantae</taxon>
        <taxon>Streptophyta</taxon>
        <taxon>Embryophyta</taxon>
        <taxon>Tracheophyta</taxon>
        <taxon>Spermatophyta</taxon>
        <taxon>Magnoliopsida</taxon>
        <taxon>Liliopsida</taxon>
        <taxon>Zingiberales</taxon>
        <taxon>Musaceae</taxon>
        <taxon>Musa</taxon>
    </lineage>
</organism>
<feature type="chain" id="PRO_5020771521" description="GDSL esterase/lipase" evidence="4">
    <location>
        <begin position="39"/>
        <end position="375"/>
    </location>
</feature>
<dbReference type="InterPro" id="IPR036514">
    <property type="entry name" value="SGNH_hydro_sf"/>
</dbReference>
<dbReference type="SUPFAM" id="SSF52266">
    <property type="entry name" value="SGNH hydrolase"/>
    <property type="match status" value="1"/>
</dbReference>
<comment type="similarity">
    <text evidence="1">Belongs to the 'GDSL' lipolytic enzyme family.</text>
</comment>
<proteinExistence type="inferred from homology"/>
<accession>A0A4S8JWI8</accession>
<sequence length="375" mass="40767">MASTIRVPPLPLHHRRHLLLHLPLLVTAAVLALGGAEAGKVPAIYVFGDSTADVGNNNYLQGSNAKANFPHNGIDFPFSRPTGRFSNGYNGIDFLAIHMGFRRSPPSFLSLTNKTNHQIFKGLKGVNFASGGSGILDSTGSTITMTKQIQYFSTIRSNIMMQIATEPAYRLLSNSIFLISSGGNDIFAYFTKNNSPNTTEKDQFVATLVSQYENHLKALYTLGARKFGIVDVPPIGCCPYPRSLNPTGGCLDILNELSLGFNKAVQSLMLNLSSTLEGMKYSVGSSYEVVSGIIRNPEALGYKEIKTACCGAGKFNGQSGCSPNATYCSERHHYLFWDLLHPTHATSKLAGSAIYYGSQQFASPINFRQLVEDEN</sequence>
<gene>
    <name evidence="5" type="ORF">C4D60_Mb05t16040</name>
</gene>
<evidence type="ECO:0008006" key="7">
    <source>
        <dbReference type="Google" id="ProtNLM"/>
    </source>
</evidence>
<dbReference type="CDD" id="cd01837">
    <property type="entry name" value="SGNH_plant_lipase_like"/>
    <property type="match status" value="1"/>
</dbReference>
<dbReference type="InterPro" id="IPR001087">
    <property type="entry name" value="GDSL"/>
</dbReference>
<dbReference type="GO" id="GO:0016042">
    <property type="term" value="P:lipid catabolic process"/>
    <property type="evidence" value="ECO:0007669"/>
    <property type="project" value="UniProtKB-KW"/>
</dbReference>
<dbReference type="Pfam" id="PF00657">
    <property type="entry name" value="Lipase_GDSL"/>
    <property type="match status" value="1"/>
</dbReference>